<dbReference type="PANTHER" id="PTHR22604">
    <property type="entry name" value="OXIDOREDUCTASES"/>
    <property type="match status" value="1"/>
</dbReference>
<organism evidence="6 7">
    <name type="scientific">Pseudarthrobacter defluvii</name>
    <dbReference type="NCBI Taxonomy" id="410837"/>
    <lineage>
        <taxon>Bacteria</taxon>
        <taxon>Bacillati</taxon>
        <taxon>Actinomycetota</taxon>
        <taxon>Actinomycetes</taxon>
        <taxon>Micrococcales</taxon>
        <taxon>Micrococcaceae</taxon>
        <taxon>Pseudarthrobacter</taxon>
    </lineage>
</organism>
<dbReference type="Gene3D" id="3.30.360.10">
    <property type="entry name" value="Dihydrodipicolinate Reductase, domain 2"/>
    <property type="match status" value="1"/>
</dbReference>
<dbReference type="EMBL" id="JAUSSY010000005">
    <property type="protein sequence ID" value="MDQ0118371.1"/>
    <property type="molecule type" value="Genomic_DNA"/>
</dbReference>
<name>A0ABT9UFG3_9MICC</name>
<keyword evidence="3" id="KW-0520">NAD</keyword>
<dbReference type="SUPFAM" id="SSF55347">
    <property type="entry name" value="Glyceraldehyde-3-phosphate dehydrogenase-like, C-terminal domain"/>
    <property type="match status" value="1"/>
</dbReference>
<dbReference type="RefSeq" id="WP_307489340.1">
    <property type="nucleotide sequence ID" value="NZ_JAUSSY010000005.1"/>
</dbReference>
<sequence>MTTESRNASQDPIRVGVLGAATIVKEALLRPSSRVDGIQVTAIAARVPERAVRYAAKHHIARVHSSYAQLLDDPDIDAVYIPLPSALHAQWIVEALNAGKHVLCEKPFTSNATAAEEVASVAATSSFVLMEAYHSHYHPLRKRLHEILESGELGEIWGANAYACAPIPPGRDIRWNFALGGGGLLDLGYYPLRLLRDLFGEAGEVQATARTRGAIDARLEAQLTHVGGVTSTLMSSLWSRTLLASRLEVQGSKGRMRVGTPTHPQLGGKIRIEGICGSRTERPDRRSTYDYQLEAFRDAIRGGAVQTGAREAVAQLRAIDALYEAAGLPVRPSSPVRALK</sequence>
<dbReference type="Proteomes" id="UP001226389">
    <property type="component" value="Unassembled WGS sequence"/>
</dbReference>
<dbReference type="Gene3D" id="3.40.50.720">
    <property type="entry name" value="NAD(P)-binding Rossmann-like Domain"/>
    <property type="match status" value="1"/>
</dbReference>
<evidence type="ECO:0000313" key="6">
    <source>
        <dbReference type="EMBL" id="MDQ0118371.1"/>
    </source>
</evidence>
<evidence type="ECO:0000259" key="4">
    <source>
        <dbReference type="Pfam" id="PF01408"/>
    </source>
</evidence>
<reference evidence="6 7" key="1">
    <citation type="submission" date="2023-07" db="EMBL/GenBank/DDBJ databases">
        <title>Sorghum-associated microbial communities from plants grown in Nebraska, USA.</title>
        <authorList>
            <person name="Schachtman D."/>
        </authorList>
    </citation>
    <scope>NUCLEOTIDE SEQUENCE [LARGE SCALE GENOMIC DNA]</scope>
    <source>
        <strain evidence="6 7">DS994</strain>
    </source>
</reference>
<keyword evidence="7" id="KW-1185">Reference proteome</keyword>
<comment type="caution">
    <text evidence="6">The sequence shown here is derived from an EMBL/GenBank/DDBJ whole genome shotgun (WGS) entry which is preliminary data.</text>
</comment>
<dbReference type="Pfam" id="PF22725">
    <property type="entry name" value="GFO_IDH_MocA_C3"/>
    <property type="match status" value="1"/>
</dbReference>
<dbReference type="InterPro" id="IPR036291">
    <property type="entry name" value="NAD(P)-bd_dom_sf"/>
</dbReference>
<feature type="domain" description="Gfo/Idh/MocA-like oxidoreductase N-terminal" evidence="4">
    <location>
        <begin position="13"/>
        <end position="131"/>
    </location>
</feature>
<evidence type="ECO:0000313" key="7">
    <source>
        <dbReference type="Proteomes" id="UP001226389"/>
    </source>
</evidence>
<protein>
    <submittedName>
        <fullName evidence="6">Dehydrogenase</fullName>
    </submittedName>
</protein>
<gene>
    <name evidence="6" type="ORF">J2T22_001549</name>
</gene>
<comment type="similarity">
    <text evidence="1">Belongs to the Gfo/Idh/MocA family.</text>
</comment>
<accession>A0ABT9UFG3</accession>
<evidence type="ECO:0000256" key="1">
    <source>
        <dbReference type="ARBA" id="ARBA00010928"/>
    </source>
</evidence>
<dbReference type="InterPro" id="IPR055170">
    <property type="entry name" value="GFO_IDH_MocA-like_dom"/>
</dbReference>
<evidence type="ECO:0000259" key="5">
    <source>
        <dbReference type="Pfam" id="PF22725"/>
    </source>
</evidence>
<keyword evidence="2" id="KW-0560">Oxidoreductase</keyword>
<dbReference type="InterPro" id="IPR000683">
    <property type="entry name" value="Gfo/Idh/MocA-like_OxRdtase_N"/>
</dbReference>
<dbReference type="PANTHER" id="PTHR22604:SF105">
    <property type="entry name" value="TRANS-1,2-DIHYDROBENZENE-1,2-DIOL DEHYDROGENASE"/>
    <property type="match status" value="1"/>
</dbReference>
<dbReference type="InterPro" id="IPR050984">
    <property type="entry name" value="Gfo/Idh/MocA_domain"/>
</dbReference>
<feature type="domain" description="GFO/IDH/MocA-like oxidoreductase" evidence="5">
    <location>
        <begin position="143"/>
        <end position="256"/>
    </location>
</feature>
<evidence type="ECO:0000256" key="3">
    <source>
        <dbReference type="ARBA" id="ARBA00023027"/>
    </source>
</evidence>
<dbReference type="SUPFAM" id="SSF51735">
    <property type="entry name" value="NAD(P)-binding Rossmann-fold domains"/>
    <property type="match status" value="1"/>
</dbReference>
<evidence type="ECO:0000256" key="2">
    <source>
        <dbReference type="ARBA" id="ARBA00023002"/>
    </source>
</evidence>
<dbReference type="Pfam" id="PF01408">
    <property type="entry name" value="GFO_IDH_MocA"/>
    <property type="match status" value="1"/>
</dbReference>
<proteinExistence type="inferred from homology"/>